<feature type="transmembrane region" description="Helical" evidence="1">
    <location>
        <begin position="12"/>
        <end position="35"/>
    </location>
</feature>
<dbReference type="Proteomes" id="UP000028038">
    <property type="component" value="Unassembled WGS sequence"/>
</dbReference>
<protein>
    <submittedName>
        <fullName evidence="2">Putative membrane protein</fullName>
    </submittedName>
</protein>
<keyword evidence="1" id="KW-1133">Transmembrane helix</keyword>
<name>A0A836NG32_ECOLX</name>
<organism evidence="2 3">
    <name type="scientific">Escherichia coli 2-460-02_S1_C1</name>
    <dbReference type="NCBI Taxonomy" id="1444044"/>
    <lineage>
        <taxon>Bacteria</taxon>
        <taxon>Pseudomonadati</taxon>
        <taxon>Pseudomonadota</taxon>
        <taxon>Gammaproteobacteria</taxon>
        <taxon>Enterobacterales</taxon>
        <taxon>Enterobacteriaceae</taxon>
        <taxon>Escherichia</taxon>
    </lineage>
</organism>
<reference evidence="2 3" key="1">
    <citation type="submission" date="2014-06" db="EMBL/GenBank/DDBJ databases">
        <title>Genetic Variability of E. coli after antibiotic treatment.</title>
        <authorList>
            <person name="Silbergeld E."/>
            <person name="Coles C."/>
            <person name="Seidman J.C."/>
            <person name="You Y."/>
            <person name="George J."/>
            <person name="Nadendla S."/>
            <person name="Daugherty S.C."/>
            <person name="Nagaraj S."/>
            <person name="Ott S."/>
            <person name="Klega K."/>
            <person name="Rasko D."/>
        </authorList>
    </citation>
    <scope>NUCLEOTIDE SEQUENCE [LARGE SCALE GENOMIC DNA]</scope>
    <source>
        <strain evidence="2 3">2-460-02_S1_C1</strain>
    </source>
</reference>
<proteinExistence type="predicted"/>
<sequence length="46" mass="4698">MLKTIVISLTSLIIGTIASVLVTPLISCLATGVIISGVREAGDKQT</sequence>
<dbReference type="AlphaFoldDB" id="A0A836NG32"/>
<evidence type="ECO:0000313" key="3">
    <source>
        <dbReference type="Proteomes" id="UP000028038"/>
    </source>
</evidence>
<gene>
    <name evidence="2" type="ORF">AB05_1159</name>
</gene>
<evidence type="ECO:0000256" key="1">
    <source>
        <dbReference type="SAM" id="Phobius"/>
    </source>
</evidence>
<accession>A0A836NG32</accession>
<evidence type="ECO:0000313" key="2">
    <source>
        <dbReference type="EMBL" id="KEO33346.1"/>
    </source>
</evidence>
<comment type="caution">
    <text evidence="2">The sequence shown here is derived from an EMBL/GenBank/DDBJ whole genome shotgun (WGS) entry which is preliminary data.</text>
</comment>
<dbReference type="EMBL" id="JOSS01000020">
    <property type="protein sequence ID" value="KEO33346.1"/>
    <property type="molecule type" value="Genomic_DNA"/>
</dbReference>
<keyword evidence="1" id="KW-0812">Transmembrane</keyword>
<keyword evidence="1" id="KW-0472">Membrane</keyword>